<reference evidence="1 2" key="1">
    <citation type="submission" date="2023-07" db="EMBL/GenBank/DDBJ databases">
        <title>Sorghum-associated microbial communities from plants grown in Nebraska, USA.</title>
        <authorList>
            <person name="Schachtman D."/>
        </authorList>
    </citation>
    <scope>NUCLEOTIDE SEQUENCE [LARGE SCALE GENOMIC DNA]</scope>
    <source>
        <strain evidence="1 2">DS1730</strain>
    </source>
</reference>
<keyword evidence="2" id="KW-1185">Reference proteome</keyword>
<dbReference type="Proteomes" id="UP001184614">
    <property type="component" value="Unassembled WGS sequence"/>
</dbReference>
<comment type="caution">
    <text evidence="1">The sequence shown here is derived from an EMBL/GenBank/DDBJ whole genome shotgun (WGS) entry which is preliminary data.</text>
</comment>
<protein>
    <submittedName>
        <fullName evidence="1">Uncharacterized protein</fullName>
    </submittedName>
</protein>
<gene>
    <name evidence="1" type="ORF">J2782_003272</name>
</gene>
<evidence type="ECO:0000313" key="2">
    <source>
        <dbReference type="Proteomes" id="UP001184614"/>
    </source>
</evidence>
<sequence>MNICMPSQRAEIHCITALFENVFLNPEYLTPPREKCHGSHHPDQSYYSCANEICNSYNRPGSSDIRSNRSIYSPDARLYYYSQNALTITGDNAR</sequence>
<evidence type="ECO:0000313" key="1">
    <source>
        <dbReference type="EMBL" id="MDR6433526.1"/>
    </source>
</evidence>
<proteinExistence type="predicted"/>
<dbReference type="EMBL" id="JAVDQT010000006">
    <property type="protein sequence ID" value="MDR6433526.1"/>
    <property type="molecule type" value="Genomic_DNA"/>
</dbReference>
<accession>A0ABU1MBW1</accession>
<name>A0ABU1MBW1_9HYPH</name>
<organism evidence="1 2">
    <name type="scientific">Brucella pseudogrignonensis</name>
    <dbReference type="NCBI Taxonomy" id="419475"/>
    <lineage>
        <taxon>Bacteria</taxon>
        <taxon>Pseudomonadati</taxon>
        <taxon>Pseudomonadota</taxon>
        <taxon>Alphaproteobacteria</taxon>
        <taxon>Hyphomicrobiales</taxon>
        <taxon>Brucellaceae</taxon>
        <taxon>Brucella/Ochrobactrum group</taxon>
        <taxon>Brucella</taxon>
    </lineage>
</organism>